<gene>
    <name evidence="1" type="ORF">FOZ62_017865</name>
</gene>
<protein>
    <submittedName>
        <fullName evidence="1">Uncharacterized protein</fullName>
    </submittedName>
</protein>
<accession>A0A7J6S1F4</accession>
<reference evidence="1 2" key="1">
    <citation type="submission" date="2020-04" db="EMBL/GenBank/DDBJ databases">
        <title>Perkinsus olseni comparative genomics.</title>
        <authorList>
            <person name="Bogema D.R."/>
        </authorList>
    </citation>
    <scope>NUCLEOTIDE SEQUENCE [LARGE SCALE GENOMIC DNA]</scope>
    <source>
        <strain evidence="1">ATCC PRA-205</strain>
    </source>
</reference>
<name>A0A7J6S1F4_PEROL</name>
<dbReference type="Proteomes" id="UP000574390">
    <property type="component" value="Unassembled WGS sequence"/>
</dbReference>
<organism evidence="1 2">
    <name type="scientific">Perkinsus olseni</name>
    <name type="common">Perkinsus atlanticus</name>
    <dbReference type="NCBI Taxonomy" id="32597"/>
    <lineage>
        <taxon>Eukaryota</taxon>
        <taxon>Sar</taxon>
        <taxon>Alveolata</taxon>
        <taxon>Perkinsozoa</taxon>
        <taxon>Perkinsea</taxon>
        <taxon>Perkinsida</taxon>
        <taxon>Perkinsidae</taxon>
        <taxon>Perkinsus</taxon>
    </lineage>
</organism>
<proteinExistence type="predicted"/>
<evidence type="ECO:0000313" key="1">
    <source>
        <dbReference type="EMBL" id="KAF4726573.1"/>
    </source>
</evidence>
<evidence type="ECO:0000313" key="2">
    <source>
        <dbReference type="Proteomes" id="UP000574390"/>
    </source>
</evidence>
<dbReference type="AlphaFoldDB" id="A0A7J6S1F4"/>
<dbReference type="EMBL" id="JABANM010018150">
    <property type="protein sequence ID" value="KAF4726573.1"/>
    <property type="molecule type" value="Genomic_DNA"/>
</dbReference>
<comment type="caution">
    <text evidence="1">The sequence shown here is derived from an EMBL/GenBank/DDBJ whole genome shotgun (WGS) entry which is preliminary data.</text>
</comment>
<sequence>MMGRPVKNRRPPTLSGECRCVVWGLVRTLEEPSSTGTMKTSVKYAYTRDDFRFDETEEGSSHVIGGSLLHAYADLTPGVLGDVSFLKLAGLSECCGYLWKAHDWTWEAGVIWVPEENQ</sequence>